<feature type="domain" description="F-box" evidence="2">
    <location>
        <begin position="22"/>
        <end position="72"/>
    </location>
</feature>
<dbReference type="AlphaFoldDB" id="A0AAV6I912"/>
<dbReference type="SUPFAM" id="SSF52058">
    <property type="entry name" value="L domain-like"/>
    <property type="match status" value="1"/>
</dbReference>
<accession>A0AAV6I912</accession>
<feature type="compositionally biased region" description="Basic residues" evidence="1">
    <location>
        <begin position="1"/>
        <end position="13"/>
    </location>
</feature>
<protein>
    <recommendedName>
        <fullName evidence="2">F-box domain-containing protein</fullName>
    </recommendedName>
</protein>
<dbReference type="PROSITE" id="PS50181">
    <property type="entry name" value="FBOX"/>
    <property type="match status" value="1"/>
</dbReference>
<dbReference type="InterPro" id="IPR036047">
    <property type="entry name" value="F-box-like_dom_sf"/>
</dbReference>
<name>A0AAV6I912_9ERIC</name>
<sequence>MGSKRRHQKKKTKLIGGEEEEEDRISSLPDSILHQILSFIDTTSVVQTSVLSKRWRYLWTSVPNIHLDYDAFPGIHCETKKHRFAHFVNQVLSLRDASSVFRFYLRCTLFLDADLVKNCICYAFRHNVQELLLWPDCNSYLEHSEFPGCLSEALGISSSSLISLTLACHAFGMPPDKPLRLPALKTLRLAGCCHDYANLITETVGNCTNLETLILDDLELNSLNINAPNLRNLELHYYDDDCSCGSCFESMIVVSAPGLTSFKLEAMEGHALPVFSAASLPCLHNVHVCLKTWSFDEYESYDVPDEEILQRMPLNVMKMLEQLGEADYVTLSMDTVEVNGYVLRRRHPQALHRPSLCGSISQRISAFKNDIQLGKGKEIPPELLKAIEESRLSLFFSRTKLLLSDALINR</sequence>
<keyword evidence="4" id="KW-1185">Reference proteome</keyword>
<dbReference type="SMART" id="SM00256">
    <property type="entry name" value="FBOX"/>
    <property type="match status" value="1"/>
</dbReference>
<dbReference type="CDD" id="cd22160">
    <property type="entry name" value="F-box_AtFBL13-like"/>
    <property type="match status" value="1"/>
</dbReference>
<dbReference type="InterPro" id="IPR001810">
    <property type="entry name" value="F-box_dom"/>
</dbReference>
<organism evidence="3 4">
    <name type="scientific">Rhododendron griersonianum</name>
    <dbReference type="NCBI Taxonomy" id="479676"/>
    <lineage>
        <taxon>Eukaryota</taxon>
        <taxon>Viridiplantae</taxon>
        <taxon>Streptophyta</taxon>
        <taxon>Embryophyta</taxon>
        <taxon>Tracheophyta</taxon>
        <taxon>Spermatophyta</taxon>
        <taxon>Magnoliopsida</taxon>
        <taxon>eudicotyledons</taxon>
        <taxon>Gunneridae</taxon>
        <taxon>Pentapetalae</taxon>
        <taxon>asterids</taxon>
        <taxon>Ericales</taxon>
        <taxon>Ericaceae</taxon>
        <taxon>Ericoideae</taxon>
        <taxon>Rhodoreae</taxon>
        <taxon>Rhododendron</taxon>
    </lineage>
</organism>
<dbReference type="PANTHER" id="PTHR32212:SF234">
    <property type="entry name" value="F-BOX_LRR-REPEAT PROTEIN 13-LIKE"/>
    <property type="match status" value="1"/>
</dbReference>
<dbReference type="Pfam" id="PF00646">
    <property type="entry name" value="F-box"/>
    <property type="match status" value="1"/>
</dbReference>
<comment type="caution">
    <text evidence="3">The sequence shown here is derived from an EMBL/GenBank/DDBJ whole genome shotgun (WGS) entry which is preliminary data.</text>
</comment>
<dbReference type="InterPro" id="IPR053781">
    <property type="entry name" value="F-box_AtFBL13-like"/>
</dbReference>
<proteinExistence type="predicted"/>
<dbReference type="EMBL" id="JACTNZ010000011">
    <property type="protein sequence ID" value="KAG5525006.1"/>
    <property type="molecule type" value="Genomic_DNA"/>
</dbReference>
<feature type="region of interest" description="Disordered" evidence="1">
    <location>
        <begin position="1"/>
        <end position="21"/>
    </location>
</feature>
<dbReference type="Proteomes" id="UP000823749">
    <property type="component" value="Chromosome 11"/>
</dbReference>
<reference evidence="3" key="1">
    <citation type="submission" date="2020-08" db="EMBL/GenBank/DDBJ databases">
        <title>Plant Genome Project.</title>
        <authorList>
            <person name="Zhang R.-G."/>
        </authorList>
    </citation>
    <scope>NUCLEOTIDE SEQUENCE</scope>
    <source>
        <strain evidence="3">WSP0</strain>
        <tissue evidence="3">Leaf</tissue>
    </source>
</reference>
<dbReference type="SUPFAM" id="SSF81383">
    <property type="entry name" value="F-box domain"/>
    <property type="match status" value="1"/>
</dbReference>
<evidence type="ECO:0000259" key="2">
    <source>
        <dbReference type="PROSITE" id="PS50181"/>
    </source>
</evidence>
<evidence type="ECO:0000313" key="3">
    <source>
        <dbReference type="EMBL" id="KAG5525006.1"/>
    </source>
</evidence>
<dbReference type="Gene3D" id="1.20.1280.50">
    <property type="match status" value="1"/>
</dbReference>
<dbReference type="PANTHER" id="PTHR32212">
    <property type="entry name" value="CYCLIN-LIKE F-BOX"/>
    <property type="match status" value="1"/>
</dbReference>
<gene>
    <name evidence="3" type="ORF">RHGRI_031627</name>
</gene>
<evidence type="ECO:0000256" key="1">
    <source>
        <dbReference type="SAM" id="MobiDB-lite"/>
    </source>
</evidence>
<dbReference type="Gene3D" id="3.80.10.10">
    <property type="entry name" value="Ribonuclease Inhibitor"/>
    <property type="match status" value="1"/>
</dbReference>
<dbReference type="InterPro" id="IPR032675">
    <property type="entry name" value="LRR_dom_sf"/>
</dbReference>
<evidence type="ECO:0000313" key="4">
    <source>
        <dbReference type="Proteomes" id="UP000823749"/>
    </source>
</evidence>